<gene>
    <name evidence="2" type="ORF">ACHAWO_009335</name>
</gene>
<feature type="region of interest" description="Disordered" evidence="1">
    <location>
        <begin position="68"/>
        <end position="87"/>
    </location>
</feature>
<accession>A0ABD3P4K3</accession>
<name>A0ABD3P4K3_9STRA</name>
<proteinExistence type="predicted"/>
<evidence type="ECO:0000256" key="1">
    <source>
        <dbReference type="SAM" id="MobiDB-lite"/>
    </source>
</evidence>
<reference evidence="2 3" key="1">
    <citation type="submission" date="2024-10" db="EMBL/GenBank/DDBJ databases">
        <title>Updated reference genomes for cyclostephanoid diatoms.</title>
        <authorList>
            <person name="Roberts W.R."/>
            <person name="Alverson A.J."/>
        </authorList>
    </citation>
    <scope>NUCLEOTIDE SEQUENCE [LARGE SCALE GENOMIC DNA]</scope>
    <source>
        <strain evidence="2 3">AJA010-31</strain>
    </source>
</reference>
<organism evidence="2 3">
    <name type="scientific">Cyclotella atomus</name>
    <dbReference type="NCBI Taxonomy" id="382360"/>
    <lineage>
        <taxon>Eukaryota</taxon>
        <taxon>Sar</taxon>
        <taxon>Stramenopiles</taxon>
        <taxon>Ochrophyta</taxon>
        <taxon>Bacillariophyta</taxon>
        <taxon>Coscinodiscophyceae</taxon>
        <taxon>Thalassiosirophycidae</taxon>
        <taxon>Stephanodiscales</taxon>
        <taxon>Stephanodiscaceae</taxon>
        <taxon>Cyclotella</taxon>
    </lineage>
</organism>
<protein>
    <submittedName>
        <fullName evidence="2">Uncharacterized protein</fullName>
    </submittedName>
</protein>
<evidence type="ECO:0000313" key="2">
    <source>
        <dbReference type="EMBL" id="KAL3783144.1"/>
    </source>
</evidence>
<evidence type="ECO:0000313" key="3">
    <source>
        <dbReference type="Proteomes" id="UP001530400"/>
    </source>
</evidence>
<dbReference type="AlphaFoldDB" id="A0ABD3P4K3"/>
<comment type="caution">
    <text evidence="2">The sequence shown here is derived from an EMBL/GenBank/DDBJ whole genome shotgun (WGS) entry which is preliminary data.</text>
</comment>
<dbReference type="Proteomes" id="UP001530400">
    <property type="component" value="Unassembled WGS sequence"/>
</dbReference>
<sequence length="87" mass="9791">MKSTFVNRGGRMLSTYLRRKAASATQLRHFSEGSDRIHSTDIAFKPNESGWGGSKKYESRWDDIFGKKKDEKKSDGEGSEGCDGKKK</sequence>
<keyword evidence="3" id="KW-1185">Reference proteome</keyword>
<dbReference type="EMBL" id="JALLPJ020000779">
    <property type="protein sequence ID" value="KAL3783144.1"/>
    <property type="molecule type" value="Genomic_DNA"/>
</dbReference>